<evidence type="ECO:0000313" key="3">
    <source>
        <dbReference type="Proteomes" id="UP000796880"/>
    </source>
</evidence>
<comment type="caution">
    <text evidence="2">The sequence shown here is derived from an EMBL/GenBank/DDBJ whole genome shotgun (WGS) entry which is preliminary data.</text>
</comment>
<gene>
    <name evidence="2" type="ORF">FNV43_RR21803</name>
</gene>
<feature type="region of interest" description="Disordered" evidence="1">
    <location>
        <begin position="111"/>
        <end position="134"/>
    </location>
</feature>
<dbReference type="OrthoDB" id="1750920at2759"/>
<reference evidence="2" key="1">
    <citation type="submission" date="2020-03" db="EMBL/GenBank/DDBJ databases">
        <title>A high-quality chromosome-level genome assembly of a woody plant with both climbing and erect habits, Rhamnella rubrinervis.</title>
        <authorList>
            <person name="Lu Z."/>
            <person name="Yang Y."/>
            <person name="Zhu X."/>
            <person name="Sun Y."/>
        </authorList>
    </citation>
    <scope>NUCLEOTIDE SEQUENCE</scope>
    <source>
        <strain evidence="2">BYM</strain>
        <tissue evidence="2">Leaf</tissue>
    </source>
</reference>
<proteinExistence type="predicted"/>
<organism evidence="2 3">
    <name type="scientific">Rhamnella rubrinervis</name>
    <dbReference type="NCBI Taxonomy" id="2594499"/>
    <lineage>
        <taxon>Eukaryota</taxon>
        <taxon>Viridiplantae</taxon>
        <taxon>Streptophyta</taxon>
        <taxon>Embryophyta</taxon>
        <taxon>Tracheophyta</taxon>
        <taxon>Spermatophyta</taxon>
        <taxon>Magnoliopsida</taxon>
        <taxon>eudicotyledons</taxon>
        <taxon>Gunneridae</taxon>
        <taxon>Pentapetalae</taxon>
        <taxon>rosids</taxon>
        <taxon>fabids</taxon>
        <taxon>Rosales</taxon>
        <taxon>Rhamnaceae</taxon>
        <taxon>rhamnoid group</taxon>
        <taxon>Rhamneae</taxon>
        <taxon>Rhamnella</taxon>
    </lineage>
</organism>
<evidence type="ECO:0000313" key="2">
    <source>
        <dbReference type="EMBL" id="KAF3434718.1"/>
    </source>
</evidence>
<keyword evidence="3" id="KW-1185">Reference proteome</keyword>
<dbReference type="AlphaFoldDB" id="A0A8K0DUY6"/>
<protein>
    <submittedName>
        <fullName evidence="2">Uncharacterized protein</fullName>
    </submittedName>
</protein>
<accession>A0A8K0DUY6</accession>
<dbReference type="Proteomes" id="UP000796880">
    <property type="component" value="Unassembled WGS sequence"/>
</dbReference>
<sequence length="205" mass="23365">MYAFYAQRQIRLLKDAQTSDKGWKERYFFIKREGLLNPVGTSDSGVRLAWTEENHSVLLGIGHPSKEATNQATSKPIPEGIPLSILKVPYTHVLKVVLEFLLPAELAEKERKKKEKKVTQKAGQTSKNKEPEPTGVTKIVDSLLTRTIKEINHEAEQCVFKPTQDCRYLSEVVIKTNNVWKKKTTTLNNLAAMNKKLKKEVQHLK</sequence>
<name>A0A8K0DUY6_9ROSA</name>
<evidence type="ECO:0000256" key="1">
    <source>
        <dbReference type="SAM" id="MobiDB-lite"/>
    </source>
</evidence>
<dbReference type="EMBL" id="VOIH02000010">
    <property type="protein sequence ID" value="KAF3434718.1"/>
    <property type="molecule type" value="Genomic_DNA"/>
</dbReference>